<dbReference type="Gene3D" id="2.20.28.10">
    <property type="match status" value="1"/>
</dbReference>
<dbReference type="AlphaFoldDB" id="V6M5F7"/>
<dbReference type="GO" id="GO:0000727">
    <property type="term" value="P:double-strand break repair via break-induced replication"/>
    <property type="evidence" value="ECO:0007669"/>
    <property type="project" value="TreeGrafter"/>
</dbReference>
<dbReference type="Gene3D" id="2.40.50.140">
    <property type="entry name" value="Nucleic acid-binding proteins"/>
    <property type="match status" value="1"/>
</dbReference>
<dbReference type="PANTHER" id="PTHR11630">
    <property type="entry name" value="DNA REPLICATION LICENSING FACTOR MCM FAMILY MEMBER"/>
    <property type="match status" value="1"/>
</dbReference>
<dbReference type="Pfam" id="PF17855">
    <property type="entry name" value="MCM_lid"/>
    <property type="match status" value="1"/>
</dbReference>
<dbReference type="GO" id="GO:0005634">
    <property type="term" value="C:nucleus"/>
    <property type="evidence" value="ECO:0007669"/>
    <property type="project" value="TreeGrafter"/>
</dbReference>
<reference evidence="7" key="1">
    <citation type="journal article" date="2014" name="PLoS Genet.">
        <title>The Genome of Spironucleus salmonicida Highlights a Fish Pathogen Adapted to Fluctuating Environments.</title>
        <authorList>
            <person name="Xu F."/>
            <person name="Jerlstrom-Hultqvist J."/>
            <person name="Einarsson E."/>
            <person name="Astvaldsson A."/>
            <person name="Svard S.G."/>
            <person name="Andersson J.O."/>
        </authorList>
    </citation>
    <scope>NUCLEOTIDE SEQUENCE</scope>
</reference>
<evidence type="ECO:0000313" key="7">
    <source>
        <dbReference type="EMBL" id="EST48599.1"/>
    </source>
</evidence>
<dbReference type="GO" id="GO:0005524">
    <property type="term" value="F:ATP binding"/>
    <property type="evidence" value="ECO:0007669"/>
    <property type="project" value="UniProtKB-KW"/>
</dbReference>
<dbReference type="InterPro" id="IPR012340">
    <property type="entry name" value="NA-bd_OB-fold"/>
</dbReference>
<organism evidence="7">
    <name type="scientific">Spironucleus salmonicida</name>
    <dbReference type="NCBI Taxonomy" id="348837"/>
    <lineage>
        <taxon>Eukaryota</taxon>
        <taxon>Metamonada</taxon>
        <taxon>Diplomonadida</taxon>
        <taxon>Hexamitidae</taxon>
        <taxon>Hexamitinae</taxon>
        <taxon>Spironucleus</taxon>
    </lineage>
</organism>
<dbReference type="SUPFAM" id="SSF50249">
    <property type="entry name" value="Nucleic acid-binding proteins"/>
    <property type="match status" value="1"/>
</dbReference>
<dbReference type="EMBL" id="KI545981">
    <property type="protein sequence ID" value="EST48599.1"/>
    <property type="molecule type" value="Genomic_DNA"/>
</dbReference>
<evidence type="ECO:0000256" key="5">
    <source>
        <dbReference type="RuleBase" id="RU004070"/>
    </source>
</evidence>
<keyword evidence="2 5" id="KW-0547">Nucleotide-binding</keyword>
<protein>
    <recommendedName>
        <fullName evidence="1">DNA helicase</fullName>
        <ecNumber evidence="1">3.6.4.12</ecNumber>
    </recommendedName>
</protein>
<dbReference type="InterPro" id="IPR033762">
    <property type="entry name" value="MCM_OB"/>
</dbReference>
<dbReference type="GO" id="GO:0042555">
    <property type="term" value="C:MCM complex"/>
    <property type="evidence" value="ECO:0007669"/>
    <property type="project" value="TreeGrafter"/>
</dbReference>
<evidence type="ECO:0000256" key="2">
    <source>
        <dbReference type="ARBA" id="ARBA00022741"/>
    </source>
</evidence>
<dbReference type="InterPro" id="IPR018525">
    <property type="entry name" value="MCM_CS"/>
</dbReference>
<dbReference type="PRINTS" id="PR01657">
    <property type="entry name" value="MCMFAMILY"/>
</dbReference>
<dbReference type="SMART" id="SM00382">
    <property type="entry name" value="AAA"/>
    <property type="match status" value="1"/>
</dbReference>
<dbReference type="InterPro" id="IPR003593">
    <property type="entry name" value="AAA+_ATPase"/>
</dbReference>
<comment type="similarity">
    <text evidence="5">Belongs to the MCM family.</text>
</comment>
<dbReference type="InterPro" id="IPR041562">
    <property type="entry name" value="MCM_lid"/>
</dbReference>
<dbReference type="InterPro" id="IPR027417">
    <property type="entry name" value="P-loop_NTPase"/>
</dbReference>
<evidence type="ECO:0000256" key="4">
    <source>
        <dbReference type="ARBA" id="ARBA00023125"/>
    </source>
</evidence>
<dbReference type="Pfam" id="PF17207">
    <property type="entry name" value="MCM_OB"/>
    <property type="match status" value="1"/>
</dbReference>
<dbReference type="EC" id="3.6.4.12" evidence="1"/>
<dbReference type="PROSITE" id="PS00847">
    <property type="entry name" value="MCM_1"/>
    <property type="match status" value="1"/>
</dbReference>
<dbReference type="GO" id="GO:1990518">
    <property type="term" value="F:single-stranded 3'-5' DNA helicase activity"/>
    <property type="evidence" value="ECO:0007669"/>
    <property type="project" value="TreeGrafter"/>
</dbReference>
<evidence type="ECO:0000256" key="1">
    <source>
        <dbReference type="ARBA" id="ARBA00012551"/>
    </source>
</evidence>
<dbReference type="SMART" id="SM00350">
    <property type="entry name" value="MCM"/>
    <property type="match status" value="1"/>
</dbReference>
<dbReference type="PROSITE" id="PS50051">
    <property type="entry name" value="MCM_2"/>
    <property type="match status" value="1"/>
</dbReference>
<keyword evidence="4 5" id="KW-0238">DNA-binding</keyword>
<gene>
    <name evidence="7" type="ORF">SS50377_11211</name>
</gene>
<accession>V6M5F7</accession>
<dbReference type="InterPro" id="IPR001208">
    <property type="entry name" value="MCM_dom"/>
</dbReference>
<dbReference type="InterPro" id="IPR031327">
    <property type="entry name" value="MCM"/>
</dbReference>
<dbReference type="GO" id="GO:1902969">
    <property type="term" value="P:mitotic DNA replication"/>
    <property type="evidence" value="ECO:0007669"/>
    <property type="project" value="TreeGrafter"/>
</dbReference>
<dbReference type="Pfam" id="PF00493">
    <property type="entry name" value="MCM"/>
    <property type="match status" value="1"/>
</dbReference>
<dbReference type="SUPFAM" id="SSF52540">
    <property type="entry name" value="P-loop containing nucleoside triphosphate hydrolases"/>
    <property type="match status" value="1"/>
</dbReference>
<feature type="domain" description="MCM C-terminal AAA(+) ATPase" evidence="6">
    <location>
        <begin position="352"/>
        <end position="558"/>
    </location>
</feature>
<evidence type="ECO:0000259" key="6">
    <source>
        <dbReference type="PROSITE" id="PS50051"/>
    </source>
</evidence>
<dbReference type="VEuPathDB" id="GiardiaDB:SS50377_23617"/>
<dbReference type="PANTHER" id="PTHR11630:SF43">
    <property type="entry name" value="DNA REPLICATION LICENSING FACTOR MCM6"/>
    <property type="match status" value="1"/>
</dbReference>
<keyword evidence="3 5" id="KW-0067">ATP-binding</keyword>
<dbReference type="Gene3D" id="3.40.50.300">
    <property type="entry name" value="P-loop containing nucleotide triphosphate hydrolases"/>
    <property type="match status" value="1"/>
</dbReference>
<dbReference type="GO" id="GO:0003697">
    <property type="term" value="F:single-stranded DNA binding"/>
    <property type="evidence" value="ECO:0007669"/>
    <property type="project" value="TreeGrafter"/>
</dbReference>
<sequence length="793" mass="90202">MKDRNQFQVDPDVPLIRDIFIEFLADFQLINQLYRSYSDMLRDLVLSSKSPIVHVPILIDHLMEYTKMTQYVNKIRSNCCFFSTILSQATEDFLQAIDLQHFVFVDLVEEVIPKDVTAESIGHLQNITGVVVRANMHVPQIVRSVYRCGQCGTVQDPEFTILVPEHVKQCMQCKSNDLHLMKDSCIIDEQQKVRIQTDSQHMNCILLGPHVRKVTAGDPVTFVGFPVALIQTFNRQRVKKVDKEIKDGYAISQQGQSIQMDQEKKGGYDLQESRTEIIDERNHEIQFKIVFFVTKVVQQEHGNTVYQLFDSLTSMTTFQDSTMNYYQRAIQKYNISEDFLNQIQKFEKDPLLINKLISSFAPFIHSNEEIKLALLLQLVGGDEKIAFDGSHQRSDINILLVGDPSCAKSMFLKYVAGLSDKNIFTSGKSASAAGLTAAVAIDPDTGEWGIEPGAMLRANGGICCIDEFDKINQQDQSALHECMEQQQVSISKAGVSATMEAKTPVLAAMNPYFGKYNQMLSLKQNISIGSAILSRFDLVFVLIDQPNADIDRLIAKRIIGIQRKQSEQTTTPFSLEFLKNYIKLCSLIQPKMNELAQKKILDLWMELRSEDLKIQRKNQRVTIRQLESLSRLSEAFAKLSLSDEVSQAHVLEAYKLYKSTVIQMVKEEQVFEVEEFINEKTEASKVEKSMNQSSITDKKSFSISITEIDRVCIVVKFLMTQQGIQQIGYDVLLGLIMQNLQFAEITATELGQIAASLIKSLVFDHYYLQKVNGDPLEFMDQDFFEFTHLSPMI</sequence>
<dbReference type="FunFam" id="3.40.50.300:FF:002469">
    <property type="entry name" value="Cell division control protein 21"/>
    <property type="match status" value="1"/>
</dbReference>
<proteinExistence type="inferred from homology"/>
<name>V6M5F7_9EUKA</name>
<evidence type="ECO:0000256" key="3">
    <source>
        <dbReference type="ARBA" id="ARBA00022840"/>
    </source>
</evidence>